<dbReference type="SUPFAM" id="SSF51445">
    <property type="entry name" value="(Trans)glycosidases"/>
    <property type="match status" value="1"/>
</dbReference>
<evidence type="ECO:0000256" key="1">
    <source>
        <dbReference type="ARBA" id="ARBA00001231"/>
    </source>
</evidence>
<comment type="catalytic activity">
    <reaction evidence="1">
        <text>Hydrolysis of terminal non-reducing N-acetyl-D-hexosamine residues in N-acetyl-beta-D-hexosaminides.</text>
        <dbReference type="EC" id="3.2.1.52"/>
    </reaction>
</comment>
<keyword evidence="4" id="KW-0378">Hydrolase</keyword>
<evidence type="ECO:0000256" key="3">
    <source>
        <dbReference type="ARBA" id="ARBA00012663"/>
    </source>
</evidence>
<dbReference type="InterPro" id="IPR015882">
    <property type="entry name" value="HEX_bac_N"/>
</dbReference>
<dbReference type="Pfam" id="PF00728">
    <property type="entry name" value="Glyco_hydro_20"/>
    <property type="match status" value="1"/>
</dbReference>
<evidence type="ECO:0000256" key="2">
    <source>
        <dbReference type="ARBA" id="ARBA00006285"/>
    </source>
</evidence>
<dbReference type="InterPro" id="IPR015883">
    <property type="entry name" value="Glyco_hydro_20_cat"/>
</dbReference>
<dbReference type="GO" id="GO:0030203">
    <property type="term" value="P:glycosaminoglycan metabolic process"/>
    <property type="evidence" value="ECO:0007669"/>
    <property type="project" value="TreeGrafter"/>
</dbReference>
<proteinExistence type="inferred from homology"/>
<evidence type="ECO:0000259" key="6">
    <source>
        <dbReference type="Pfam" id="PF00728"/>
    </source>
</evidence>
<dbReference type="PANTHER" id="PTHR22600">
    <property type="entry name" value="BETA-HEXOSAMINIDASE"/>
    <property type="match status" value="1"/>
</dbReference>
<dbReference type="EC" id="3.2.1.52" evidence="3"/>
<dbReference type="GO" id="GO:0016020">
    <property type="term" value="C:membrane"/>
    <property type="evidence" value="ECO:0007669"/>
    <property type="project" value="TreeGrafter"/>
</dbReference>
<organism evidence="8">
    <name type="scientific">marine metagenome</name>
    <dbReference type="NCBI Taxonomy" id="408172"/>
    <lineage>
        <taxon>unclassified sequences</taxon>
        <taxon>metagenomes</taxon>
        <taxon>ecological metagenomes</taxon>
    </lineage>
</organism>
<dbReference type="InterPro" id="IPR029018">
    <property type="entry name" value="Hex-like_dom2"/>
</dbReference>
<dbReference type="GO" id="GO:0005975">
    <property type="term" value="P:carbohydrate metabolic process"/>
    <property type="evidence" value="ECO:0007669"/>
    <property type="project" value="InterPro"/>
</dbReference>
<comment type="similarity">
    <text evidence="2">Belongs to the glycosyl hydrolase 20 family.</text>
</comment>
<dbReference type="Pfam" id="PF02838">
    <property type="entry name" value="Glyco_hydro_20b"/>
    <property type="match status" value="1"/>
</dbReference>
<dbReference type="Gene3D" id="3.30.379.10">
    <property type="entry name" value="Chitobiase/beta-hexosaminidase domain 2-like"/>
    <property type="match status" value="1"/>
</dbReference>
<feature type="domain" description="Glycoside hydrolase family 20 catalytic" evidence="6">
    <location>
        <begin position="276"/>
        <end position="324"/>
    </location>
</feature>
<gene>
    <name evidence="8" type="ORF">METZ01_LOCUS344512</name>
</gene>
<evidence type="ECO:0000256" key="5">
    <source>
        <dbReference type="ARBA" id="ARBA00023295"/>
    </source>
</evidence>
<dbReference type="EMBL" id="UINC01118494">
    <property type="protein sequence ID" value="SVC91658.1"/>
    <property type="molecule type" value="Genomic_DNA"/>
</dbReference>
<keyword evidence="5" id="KW-0326">Glycosidase</keyword>
<protein>
    <recommendedName>
        <fullName evidence="3">beta-N-acetylhexosaminidase</fullName>
        <ecNumber evidence="3">3.2.1.52</ecNumber>
    </recommendedName>
</protein>
<evidence type="ECO:0000313" key="8">
    <source>
        <dbReference type="EMBL" id="SVC91658.1"/>
    </source>
</evidence>
<evidence type="ECO:0000259" key="7">
    <source>
        <dbReference type="Pfam" id="PF02838"/>
    </source>
</evidence>
<feature type="domain" description="Beta-hexosaminidase bacterial type N-terminal" evidence="7">
    <location>
        <begin position="151"/>
        <end position="273"/>
    </location>
</feature>
<dbReference type="GO" id="GO:0004563">
    <property type="term" value="F:beta-N-acetylhexosaminidase activity"/>
    <property type="evidence" value="ECO:0007669"/>
    <property type="project" value="UniProtKB-EC"/>
</dbReference>
<evidence type="ECO:0000256" key="4">
    <source>
        <dbReference type="ARBA" id="ARBA00022801"/>
    </source>
</evidence>
<dbReference type="PRINTS" id="PR00738">
    <property type="entry name" value="GLHYDRLASE20"/>
</dbReference>
<dbReference type="AlphaFoldDB" id="A0A382R3K1"/>
<feature type="non-terminal residue" evidence="8">
    <location>
        <position position="1"/>
    </location>
</feature>
<name>A0A382R3K1_9ZZZZ</name>
<dbReference type="Gene3D" id="3.20.20.80">
    <property type="entry name" value="Glycosidases"/>
    <property type="match status" value="1"/>
</dbReference>
<feature type="non-terminal residue" evidence="8">
    <location>
        <position position="325"/>
    </location>
</feature>
<sequence length="325" mass="36631">NLVVLFVRTMSTVSSEFVLTFNIDSDGQFCSVLKNDSDKTLGNFLICFSLLSPIKSVDNCLVMTQVGGYVELSQLNTSPFLPGEEWSFKYAYEYSRHRPLNHTWGPQGAFVKLLDGSYISVHVDDLDFQTFSSLDPIAKNPSKKLLDQSLRLVPHPSEWMPSAGVCNLSQPLNLSFDDSEMITRAVSAASELGNRLNLNILSSNNNEFIGSNTELIIKAQKHKTSSSYSLVITSDVIELNAGDEQGLFYGLVTLLQLNQTYHKLIPCGTIIDQPRFDWRGQHLDCARHFYAVESILKLLDLMSLFKLNKFHWHGTDDEAFRFKLD</sequence>
<dbReference type="InterPro" id="IPR017853">
    <property type="entry name" value="GH"/>
</dbReference>
<dbReference type="PANTHER" id="PTHR22600:SF57">
    <property type="entry name" value="BETA-N-ACETYLHEXOSAMINIDASE"/>
    <property type="match status" value="1"/>
</dbReference>
<reference evidence="8" key="1">
    <citation type="submission" date="2018-05" db="EMBL/GenBank/DDBJ databases">
        <authorList>
            <person name="Lanie J.A."/>
            <person name="Ng W.-L."/>
            <person name="Kazmierczak K.M."/>
            <person name="Andrzejewski T.M."/>
            <person name="Davidsen T.M."/>
            <person name="Wayne K.J."/>
            <person name="Tettelin H."/>
            <person name="Glass J.I."/>
            <person name="Rusch D."/>
            <person name="Podicherti R."/>
            <person name="Tsui H.-C.T."/>
            <person name="Winkler M.E."/>
        </authorList>
    </citation>
    <scope>NUCLEOTIDE SEQUENCE</scope>
</reference>
<accession>A0A382R3K1</accession>
<dbReference type="SUPFAM" id="SSF55545">
    <property type="entry name" value="beta-N-acetylhexosaminidase-like domain"/>
    <property type="match status" value="1"/>
</dbReference>
<dbReference type="InterPro" id="IPR025705">
    <property type="entry name" value="Beta_hexosaminidase_sua/sub"/>
</dbReference>